<dbReference type="InterPro" id="IPR003661">
    <property type="entry name" value="HisK_dim/P_dom"/>
</dbReference>
<dbReference type="SUPFAM" id="SSF55874">
    <property type="entry name" value="ATPase domain of HSP90 chaperone/DNA topoisomerase II/histidine kinase"/>
    <property type="match status" value="1"/>
</dbReference>
<dbReference type="InterPro" id="IPR036097">
    <property type="entry name" value="HisK_dim/P_sf"/>
</dbReference>
<dbReference type="PROSITE" id="PS50109">
    <property type="entry name" value="HIS_KIN"/>
    <property type="match status" value="1"/>
</dbReference>
<evidence type="ECO:0000313" key="8">
    <source>
        <dbReference type="Proteomes" id="UP000251186"/>
    </source>
</evidence>
<dbReference type="Gene3D" id="1.10.287.130">
    <property type="match status" value="1"/>
</dbReference>
<dbReference type="InterPro" id="IPR036890">
    <property type="entry name" value="HATPase_C_sf"/>
</dbReference>
<dbReference type="SUPFAM" id="SSF47384">
    <property type="entry name" value="Homodimeric domain of signal transducing histidine kinase"/>
    <property type="match status" value="1"/>
</dbReference>
<dbReference type="Proteomes" id="UP000251186">
    <property type="component" value="Unassembled WGS sequence"/>
</dbReference>
<keyword evidence="7" id="KW-0808">Transferase</keyword>
<dbReference type="PANTHER" id="PTHR43547:SF2">
    <property type="entry name" value="HYBRID SIGNAL TRANSDUCTION HISTIDINE KINASE C"/>
    <property type="match status" value="1"/>
</dbReference>
<comment type="catalytic activity">
    <reaction evidence="1">
        <text>ATP + protein L-histidine = ADP + protein N-phospho-L-histidine.</text>
        <dbReference type="EC" id="2.7.13.3"/>
    </reaction>
</comment>
<dbReference type="PANTHER" id="PTHR43547">
    <property type="entry name" value="TWO-COMPONENT HISTIDINE KINASE"/>
    <property type="match status" value="1"/>
</dbReference>
<dbReference type="PROSITE" id="PS50110">
    <property type="entry name" value="RESPONSE_REGULATORY"/>
    <property type="match status" value="1"/>
</dbReference>
<organism evidence="7 8">
    <name type="scientific">Brevundimonas vesicularis</name>
    <name type="common">Pseudomonas vesicularis</name>
    <dbReference type="NCBI Taxonomy" id="41276"/>
    <lineage>
        <taxon>Bacteria</taxon>
        <taxon>Pseudomonadati</taxon>
        <taxon>Pseudomonadota</taxon>
        <taxon>Alphaproteobacteria</taxon>
        <taxon>Caulobacterales</taxon>
        <taxon>Caulobacteraceae</taxon>
        <taxon>Brevundimonas</taxon>
    </lineage>
</organism>
<evidence type="ECO:0000313" key="7">
    <source>
        <dbReference type="EMBL" id="SPU55590.1"/>
    </source>
</evidence>
<dbReference type="SUPFAM" id="SSF52172">
    <property type="entry name" value="CheY-like"/>
    <property type="match status" value="1"/>
</dbReference>
<dbReference type="AlphaFoldDB" id="A0A2X1BGN5"/>
<evidence type="ECO:0000256" key="1">
    <source>
        <dbReference type="ARBA" id="ARBA00000085"/>
    </source>
</evidence>
<feature type="domain" description="Response regulatory" evidence="6">
    <location>
        <begin position="307"/>
        <end position="423"/>
    </location>
</feature>
<evidence type="ECO:0000259" key="6">
    <source>
        <dbReference type="PROSITE" id="PS50110"/>
    </source>
</evidence>
<dbReference type="Gene3D" id="3.30.565.10">
    <property type="entry name" value="Histidine kinase-like ATPase, C-terminal domain"/>
    <property type="match status" value="1"/>
</dbReference>
<dbReference type="Pfam" id="PF00512">
    <property type="entry name" value="HisKA"/>
    <property type="match status" value="1"/>
</dbReference>
<dbReference type="EC" id="2.7.13.3" evidence="2"/>
<evidence type="ECO:0000256" key="3">
    <source>
        <dbReference type="ARBA" id="ARBA00022553"/>
    </source>
</evidence>
<dbReference type="EMBL" id="UAQP01000014">
    <property type="protein sequence ID" value="SPU55590.1"/>
    <property type="molecule type" value="Genomic_DNA"/>
</dbReference>
<dbReference type="Pfam" id="PF02518">
    <property type="entry name" value="HATPase_c"/>
    <property type="match status" value="1"/>
</dbReference>
<protein>
    <recommendedName>
        <fullName evidence="2">histidine kinase</fullName>
        <ecNumber evidence="2">2.7.13.3</ecNumber>
    </recommendedName>
</protein>
<feature type="domain" description="Histidine kinase" evidence="5">
    <location>
        <begin position="77"/>
        <end position="292"/>
    </location>
</feature>
<dbReference type="InterPro" id="IPR003594">
    <property type="entry name" value="HATPase_dom"/>
</dbReference>
<evidence type="ECO:0000259" key="5">
    <source>
        <dbReference type="PROSITE" id="PS50109"/>
    </source>
</evidence>
<dbReference type="SMART" id="SM00387">
    <property type="entry name" value="HATPase_c"/>
    <property type="match status" value="1"/>
</dbReference>
<gene>
    <name evidence="7" type="primary">evgS_2</name>
    <name evidence="7" type="ORF">NCTC11166_02989</name>
</gene>
<dbReference type="InterPro" id="IPR011006">
    <property type="entry name" value="CheY-like_superfamily"/>
</dbReference>
<proteinExistence type="predicted"/>
<dbReference type="GO" id="GO:0000155">
    <property type="term" value="F:phosphorelay sensor kinase activity"/>
    <property type="evidence" value="ECO:0007669"/>
    <property type="project" value="InterPro"/>
</dbReference>
<dbReference type="SMART" id="SM00388">
    <property type="entry name" value="HisKA"/>
    <property type="match status" value="1"/>
</dbReference>
<reference evidence="7 8" key="1">
    <citation type="submission" date="2018-06" db="EMBL/GenBank/DDBJ databases">
        <authorList>
            <consortium name="Pathogen Informatics"/>
            <person name="Doyle S."/>
        </authorList>
    </citation>
    <scope>NUCLEOTIDE SEQUENCE [LARGE SCALE GENOMIC DNA]</scope>
    <source>
        <strain evidence="7 8">NCTC11166</strain>
    </source>
</reference>
<feature type="modified residue" description="4-aspartylphosphate" evidence="4">
    <location>
        <position position="356"/>
    </location>
</feature>
<sequence length="440" mass="46522">MDFVLLVLSLALAGTCSGVWLWLRADEAATRLKRENARLETRLGRQTQGLRRDLSTAEAEVERLTAAVRTRGEVMQALGRELRTPLTTILGFTQLLRLNDQTDPLSTRQDQAVGQIEAAGGVLLALIEETDAFMTCEDGGGAQAIHRVDLRLALRQVCDGLQSQARDAGVALACPPAAHGLCVMADAGKVRRLLRRLVENALRHSSPGGTVRMELSRVDDDIRLAIHDAKSRPQGQGAERLFRPLDGRDARGGTALGVASAQRLAERMGGTLAMQNDPSGGAVFSLNVPAAPSPGVTPVDALSKPAVALYIEDNAANIALMRQVARGLGLTLHAATTGAEGLDLARALGPDVILLDIGLPDMDGYEVKARLDVDPLTRHVPVLALTAAASPRDSARGRAASFDAWLAKPLDLAALGAALNDVLDDGSACPGLDDEGRQRA</sequence>
<evidence type="ECO:0000256" key="4">
    <source>
        <dbReference type="PROSITE-ProRule" id="PRU00169"/>
    </source>
</evidence>
<dbReference type="RefSeq" id="WP_181669205.1">
    <property type="nucleotide sequence ID" value="NZ_UAQP01000014.1"/>
</dbReference>
<name>A0A2X1BGN5_BREVE</name>
<dbReference type="InterPro" id="IPR001789">
    <property type="entry name" value="Sig_transdc_resp-reg_receiver"/>
</dbReference>
<dbReference type="Pfam" id="PF00072">
    <property type="entry name" value="Response_reg"/>
    <property type="match status" value="1"/>
</dbReference>
<keyword evidence="3 4" id="KW-0597">Phosphoprotein</keyword>
<dbReference type="Gene3D" id="3.40.50.2300">
    <property type="match status" value="1"/>
</dbReference>
<accession>A0A2X1BGN5</accession>
<dbReference type="SMART" id="SM00448">
    <property type="entry name" value="REC"/>
    <property type="match status" value="1"/>
</dbReference>
<evidence type="ECO:0000256" key="2">
    <source>
        <dbReference type="ARBA" id="ARBA00012438"/>
    </source>
</evidence>
<dbReference type="CDD" id="cd00082">
    <property type="entry name" value="HisKA"/>
    <property type="match status" value="1"/>
</dbReference>
<dbReference type="InterPro" id="IPR005467">
    <property type="entry name" value="His_kinase_dom"/>
</dbReference>